<comment type="caution">
    <text evidence="1">The sequence shown here is derived from an EMBL/GenBank/DDBJ whole genome shotgun (WGS) entry which is preliminary data.</text>
</comment>
<name>A0A363UMM5_9GAMM</name>
<dbReference type="Pfam" id="PF03695">
    <property type="entry name" value="UPF0149"/>
    <property type="match status" value="1"/>
</dbReference>
<organism evidence="1 2">
    <name type="scientific">Abyssibacter profundi</name>
    <dbReference type="NCBI Taxonomy" id="2182787"/>
    <lineage>
        <taxon>Bacteria</taxon>
        <taxon>Pseudomonadati</taxon>
        <taxon>Pseudomonadota</taxon>
        <taxon>Gammaproteobacteria</taxon>
        <taxon>Chromatiales</taxon>
        <taxon>Oceanococcaceae</taxon>
        <taxon>Abyssibacter</taxon>
    </lineage>
</organism>
<dbReference type="OrthoDB" id="570299at2"/>
<dbReference type="Pfam" id="PF02810">
    <property type="entry name" value="SEC-C"/>
    <property type="match status" value="1"/>
</dbReference>
<protein>
    <recommendedName>
        <fullName evidence="3">YecA family protein</fullName>
    </recommendedName>
</protein>
<dbReference type="RefSeq" id="WP_109719866.1">
    <property type="nucleotide sequence ID" value="NZ_QEQK01000005.1"/>
</dbReference>
<dbReference type="PANTHER" id="PTHR33747:SF1">
    <property type="entry name" value="ADENYLATE CYCLASE-ASSOCIATED CAP C-TERMINAL DOMAIN-CONTAINING PROTEIN"/>
    <property type="match status" value="1"/>
</dbReference>
<proteinExistence type="predicted"/>
<gene>
    <name evidence="1" type="ORF">DEH80_07630</name>
</gene>
<dbReference type="AlphaFoldDB" id="A0A363UMM5"/>
<dbReference type="Gene3D" id="3.10.450.50">
    <property type="match status" value="1"/>
</dbReference>
<accession>A0A363UMM5</accession>
<dbReference type="Gene3D" id="1.20.120.740">
    <property type="entry name" value="YgfB uncharacterised protein family UPF0149, PF03695"/>
    <property type="match status" value="1"/>
</dbReference>
<reference evidence="1 2" key="1">
    <citation type="submission" date="2018-05" db="EMBL/GenBank/DDBJ databases">
        <title>Abyssibacter profundi OUC007T gen. nov., sp. nov, a marine bacterium isolated from seawater of the Mariana Trench.</title>
        <authorList>
            <person name="Zhou S."/>
        </authorList>
    </citation>
    <scope>NUCLEOTIDE SEQUENCE [LARGE SCALE GENOMIC DNA]</scope>
    <source>
        <strain evidence="1 2">OUC007</strain>
    </source>
</reference>
<dbReference type="EMBL" id="QEQK01000005">
    <property type="protein sequence ID" value="PWN56672.1"/>
    <property type="molecule type" value="Genomic_DNA"/>
</dbReference>
<dbReference type="Proteomes" id="UP000251800">
    <property type="component" value="Unassembled WGS sequence"/>
</dbReference>
<dbReference type="InterPro" id="IPR036255">
    <property type="entry name" value="YgfB-like_sf"/>
</dbReference>
<dbReference type="NCBIfam" id="NF007704">
    <property type="entry name" value="PRK10396.1"/>
    <property type="match status" value="1"/>
</dbReference>
<dbReference type="InterPro" id="IPR011978">
    <property type="entry name" value="YgfB-like"/>
</dbReference>
<dbReference type="NCBIfam" id="TIGR02292">
    <property type="entry name" value="ygfB_yecA"/>
    <property type="match status" value="1"/>
</dbReference>
<evidence type="ECO:0000313" key="2">
    <source>
        <dbReference type="Proteomes" id="UP000251800"/>
    </source>
</evidence>
<keyword evidence="2" id="KW-1185">Reference proteome</keyword>
<dbReference type="InterPro" id="IPR004027">
    <property type="entry name" value="SEC_C_motif"/>
</dbReference>
<evidence type="ECO:0000313" key="1">
    <source>
        <dbReference type="EMBL" id="PWN56672.1"/>
    </source>
</evidence>
<evidence type="ECO:0008006" key="3">
    <source>
        <dbReference type="Google" id="ProtNLM"/>
    </source>
</evidence>
<dbReference type="SUPFAM" id="SSF101327">
    <property type="entry name" value="YgfB-like"/>
    <property type="match status" value="1"/>
</dbReference>
<sequence>MTDPRQPLSDTEMHELDAWLEARAERIVAEQGEDVDPGVCSLSELDGFLTAIVSGPNTVLPSIWLPAMAAGHDLQPDDQADAQHVLELIMRHMNGIAGTLMQAPDSFDPIFDEFEELDQPFVLPWCAGYVRALDLDEGWDTGDDEFALALLPILVFGAELDDEITADLDDPDLDLMAAQIPDCARSIHAYWLARRAPGHSPVETAVREAPKVGRNAPCPCGSGRKYKHCCLH</sequence>
<dbReference type="PANTHER" id="PTHR33747">
    <property type="entry name" value="UPF0225 PROTEIN SCO1677"/>
    <property type="match status" value="1"/>
</dbReference>
<dbReference type="SUPFAM" id="SSF103642">
    <property type="entry name" value="Sec-C motif"/>
    <property type="match status" value="1"/>
</dbReference>